<feature type="chain" id="PRO_5032345266" description="DUF3224 domain-containing protein" evidence="1">
    <location>
        <begin position="19"/>
        <end position="150"/>
    </location>
</feature>
<reference evidence="2 3" key="1">
    <citation type="submission" date="2020-08" db="EMBL/GenBank/DDBJ databases">
        <title>Genomic Encyclopedia of Type Strains, Phase IV (KMG-IV): sequencing the most valuable type-strain genomes for metagenomic binning, comparative biology and taxonomic classification.</title>
        <authorList>
            <person name="Goeker M."/>
        </authorList>
    </citation>
    <scope>NUCLEOTIDE SEQUENCE [LARGE SCALE GENOMIC DNA]</scope>
    <source>
        <strain evidence="2 3">DSM 102189</strain>
    </source>
</reference>
<protein>
    <recommendedName>
        <fullName evidence="4">DUF3224 domain-containing protein</fullName>
    </recommendedName>
</protein>
<dbReference type="InterPro" id="IPR023159">
    <property type="entry name" value="SO1590-like_sf"/>
</dbReference>
<comment type="caution">
    <text evidence="2">The sequence shown here is derived from an EMBL/GenBank/DDBJ whole genome shotgun (WGS) entry which is preliminary data.</text>
</comment>
<dbReference type="RefSeq" id="WP_207792384.1">
    <property type="nucleotide sequence ID" value="NZ_BMOX01000068.1"/>
</dbReference>
<name>A0A841L7D2_9SPHN</name>
<keyword evidence="3" id="KW-1185">Reference proteome</keyword>
<accession>A0A841L7D2</accession>
<dbReference type="Pfam" id="PF11528">
    <property type="entry name" value="DUF3224"/>
    <property type="match status" value="1"/>
</dbReference>
<dbReference type="Gene3D" id="2.40.350.10">
    <property type="entry name" value="SO1590-like"/>
    <property type="match status" value="1"/>
</dbReference>
<proteinExistence type="predicted"/>
<dbReference type="InterPro" id="IPR021607">
    <property type="entry name" value="DUF3224"/>
</dbReference>
<evidence type="ECO:0008006" key="4">
    <source>
        <dbReference type="Google" id="ProtNLM"/>
    </source>
</evidence>
<evidence type="ECO:0000313" key="2">
    <source>
        <dbReference type="EMBL" id="MBB6228899.1"/>
    </source>
</evidence>
<dbReference type="AlphaFoldDB" id="A0A841L7D2"/>
<evidence type="ECO:0000256" key="1">
    <source>
        <dbReference type="SAM" id="SignalP"/>
    </source>
</evidence>
<dbReference type="SUPFAM" id="SSF159238">
    <property type="entry name" value="SO1590-like"/>
    <property type="match status" value="1"/>
</dbReference>
<organism evidence="2 3">
    <name type="scientific">Polymorphobacter multimanifer</name>
    <dbReference type="NCBI Taxonomy" id="1070431"/>
    <lineage>
        <taxon>Bacteria</taxon>
        <taxon>Pseudomonadati</taxon>
        <taxon>Pseudomonadota</taxon>
        <taxon>Alphaproteobacteria</taxon>
        <taxon>Sphingomonadales</taxon>
        <taxon>Sphingosinicellaceae</taxon>
        <taxon>Polymorphobacter</taxon>
    </lineage>
</organism>
<gene>
    <name evidence="2" type="ORF">FHS79_003093</name>
</gene>
<sequence length="150" mass="15359">MKNILWAAALFIGSEAMAAEFVAQGSFTVKMAPEAEAKGEGLTQGRIAVTKDFSGSLVGKGSGTMLSGITPEQGSAAYVLIERVEGTLDGRAGSFALAHLGLMDKGAPDLRVAIVPGSGTGDLAGIRGAMTLDVGGGRHDYILRYSLEAN</sequence>
<dbReference type="EMBL" id="JACIIV010000027">
    <property type="protein sequence ID" value="MBB6228899.1"/>
    <property type="molecule type" value="Genomic_DNA"/>
</dbReference>
<feature type="signal peptide" evidence="1">
    <location>
        <begin position="1"/>
        <end position="18"/>
    </location>
</feature>
<keyword evidence="1" id="KW-0732">Signal</keyword>
<dbReference type="Proteomes" id="UP000538147">
    <property type="component" value="Unassembled WGS sequence"/>
</dbReference>
<evidence type="ECO:0000313" key="3">
    <source>
        <dbReference type="Proteomes" id="UP000538147"/>
    </source>
</evidence>